<dbReference type="EMBL" id="CM039437">
    <property type="protein sequence ID" value="KAI4305179.1"/>
    <property type="molecule type" value="Genomic_DNA"/>
</dbReference>
<name>A0ACB9L643_BAUVA</name>
<accession>A0ACB9L643</accession>
<evidence type="ECO:0000313" key="1">
    <source>
        <dbReference type="EMBL" id="KAI4305179.1"/>
    </source>
</evidence>
<organism evidence="1 2">
    <name type="scientific">Bauhinia variegata</name>
    <name type="common">Purple orchid tree</name>
    <name type="synonym">Phanera variegata</name>
    <dbReference type="NCBI Taxonomy" id="167791"/>
    <lineage>
        <taxon>Eukaryota</taxon>
        <taxon>Viridiplantae</taxon>
        <taxon>Streptophyta</taxon>
        <taxon>Embryophyta</taxon>
        <taxon>Tracheophyta</taxon>
        <taxon>Spermatophyta</taxon>
        <taxon>Magnoliopsida</taxon>
        <taxon>eudicotyledons</taxon>
        <taxon>Gunneridae</taxon>
        <taxon>Pentapetalae</taxon>
        <taxon>rosids</taxon>
        <taxon>fabids</taxon>
        <taxon>Fabales</taxon>
        <taxon>Fabaceae</taxon>
        <taxon>Cercidoideae</taxon>
        <taxon>Cercideae</taxon>
        <taxon>Bauhiniinae</taxon>
        <taxon>Bauhinia</taxon>
    </lineage>
</organism>
<sequence>MGSVYRGVYLSNTRTIKFNARICYRYTRLSLGSFKHAAEAALAYDRAAMKLHGINVSLNFPGLYTEAETWFQSLKSEVEIVQMITNHTYASELASFVSGLNHIAVRAHVNNDIVHQLLFYVNLICDEVRHRLIFLPQALALHHFPEIAGLMPGDPNTIRKMNIHFLDRRRFCSWSFEFCYLKNIRTFAITGEMDSFFRLNNLHVGDTVLFYKYYHVEAERNRTLYMIDCIQRPAVMLFGVQIS</sequence>
<protein>
    <submittedName>
        <fullName evidence="1">Uncharacterized protein</fullName>
    </submittedName>
</protein>
<dbReference type="Proteomes" id="UP000828941">
    <property type="component" value="Chromosome 12"/>
</dbReference>
<keyword evidence="2" id="KW-1185">Reference proteome</keyword>
<reference evidence="1 2" key="1">
    <citation type="journal article" date="2022" name="DNA Res.">
        <title>Chromosomal-level genome assembly of the orchid tree Bauhinia variegata (Leguminosae; Cercidoideae) supports the allotetraploid origin hypothesis of Bauhinia.</title>
        <authorList>
            <person name="Zhong Y."/>
            <person name="Chen Y."/>
            <person name="Zheng D."/>
            <person name="Pang J."/>
            <person name="Liu Y."/>
            <person name="Luo S."/>
            <person name="Meng S."/>
            <person name="Qian L."/>
            <person name="Wei D."/>
            <person name="Dai S."/>
            <person name="Zhou R."/>
        </authorList>
    </citation>
    <scope>NUCLEOTIDE SEQUENCE [LARGE SCALE GENOMIC DNA]</scope>
    <source>
        <strain evidence="1">BV-YZ2020</strain>
    </source>
</reference>
<proteinExistence type="predicted"/>
<gene>
    <name evidence="1" type="ORF">L6164_028562</name>
</gene>
<comment type="caution">
    <text evidence="1">The sequence shown here is derived from an EMBL/GenBank/DDBJ whole genome shotgun (WGS) entry which is preliminary data.</text>
</comment>
<evidence type="ECO:0000313" key="2">
    <source>
        <dbReference type="Proteomes" id="UP000828941"/>
    </source>
</evidence>